<keyword evidence="1" id="KW-1133">Transmembrane helix</keyword>
<sequence>MLETQSVYRAPGAVANLDMAAVMREMRPGLRLVIAPSATRDRRYAEEVAKPLENWGKPKGIRVITVTGLAVWDGPSNLTNLRQWTAYMDATGPVLQAIRKTNQQQPGDLEPAAEVGAYPAYPVVEPTGDQVADLAGKLRQNPVYDAQGAAPGFTRSAGVFQQQYGFSARVVVLPALKAGEPFVDYAPALAKQFPDDVVVVAQGYWVEVAGRGQDRLTSARDYAYANSSHDSFAPATTVDRWVATIARRIADMNHRKPFGEPLTESRGLVRRIADHTPPVLGGSAVVLGVSVLLGAASGRRRRRRETEIALRKAKATAYARISELAAALTLIANSDAADRYAEARDLFAKGRTADAERAAGDGLALL</sequence>
<protein>
    <submittedName>
        <fullName evidence="2">Uncharacterized protein</fullName>
    </submittedName>
</protein>
<dbReference type="EMBL" id="CP012752">
    <property type="protein sequence ID" value="ALG13722.1"/>
    <property type="molecule type" value="Genomic_DNA"/>
</dbReference>
<evidence type="ECO:0000313" key="3">
    <source>
        <dbReference type="Proteomes" id="UP000063699"/>
    </source>
</evidence>
<dbReference type="STRING" id="860235.AOZ06_48790"/>
<proteinExistence type="predicted"/>
<dbReference type="AlphaFoldDB" id="A0A0N9IEB1"/>
<dbReference type="RefSeq" id="WP_054295608.1">
    <property type="nucleotide sequence ID" value="NZ_CP012752.1"/>
</dbReference>
<organism evidence="2 3">
    <name type="scientific">Kibdelosporangium phytohabitans</name>
    <dbReference type="NCBI Taxonomy" id="860235"/>
    <lineage>
        <taxon>Bacteria</taxon>
        <taxon>Bacillati</taxon>
        <taxon>Actinomycetota</taxon>
        <taxon>Actinomycetes</taxon>
        <taxon>Pseudonocardiales</taxon>
        <taxon>Pseudonocardiaceae</taxon>
        <taxon>Kibdelosporangium</taxon>
    </lineage>
</organism>
<evidence type="ECO:0000313" key="2">
    <source>
        <dbReference type="EMBL" id="ALG13722.1"/>
    </source>
</evidence>
<dbReference type="OrthoDB" id="3341722at2"/>
<keyword evidence="1" id="KW-0812">Transmembrane</keyword>
<evidence type="ECO:0000256" key="1">
    <source>
        <dbReference type="SAM" id="Phobius"/>
    </source>
</evidence>
<keyword evidence="1" id="KW-0472">Membrane</keyword>
<reference evidence="2 3" key="1">
    <citation type="submission" date="2015-07" db="EMBL/GenBank/DDBJ databases">
        <title>Genome sequencing of Kibdelosporangium phytohabitans.</title>
        <authorList>
            <person name="Qin S."/>
            <person name="Xing K."/>
        </authorList>
    </citation>
    <scope>NUCLEOTIDE SEQUENCE [LARGE SCALE GENOMIC DNA]</scope>
    <source>
        <strain evidence="2 3">KLBMP1111</strain>
    </source>
</reference>
<accession>A0A0N9IEB1</accession>
<dbReference type="KEGG" id="kphy:AOZ06_48790"/>
<name>A0A0N9IEB1_9PSEU</name>
<feature type="transmembrane region" description="Helical" evidence="1">
    <location>
        <begin position="279"/>
        <end position="296"/>
    </location>
</feature>
<dbReference type="Proteomes" id="UP000063699">
    <property type="component" value="Chromosome"/>
</dbReference>
<gene>
    <name evidence="2" type="ORF">AOZ06_48790</name>
</gene>
<keyword evidence="3" id="KW-1185">Reference proteome</keyword>